<dbReference type="Pfam" id="PF18962">
    <property type="entry name" value="Por_Secre_tail"/>
    <property type="match status" value="1"/>
</dbReference>
<proteinExistence type="predicted"/>
<evidence type="ECO:0000259" key="2">
    <source>
        <dbReference type="Pfam" id="PF18962"/>
    </source>
</evidence>
<organism evidence="3 4">
    <name type="scientific">Candidatus Sphingobacterium stercoripullorum</name>
    <dbReference type="NCBI Taxonomy" id="2838759"/>
    <lineage>
        <taxon>Bacteria</taxon>
        <taxon>Pseudomonadati</taxon>
        <taxon>Bacteroidota</taxon>
        <taxon>Sphingobacteriia</taxon>
        <taxon>Sphingobacteriales</taxon>
        <taxon>Sphingobacteriaceae</taxon>
        <taxon>Sphingobacterium</taxon>
    </lineage>
</organism>
<dbReference type="InterPro" id="IPR026444">
    <property type="entry name" value="Secre_tail"/>
</dbReference>
<dbReference type="NCBIfam" id="TIGR04183">
    <property type="entry name" value="Por_Secre_tail"/>
    <property type="match status" value="1"/>
</dbReference>
<name>A0A9D2AXF2_9SPHI</name>
<dbReference type="AlphaFoldDB" id="A0A9D2AXF2"/>
<feature type="domain" description="Secretion system C-terminal sorting" evidence="2">
    <location>
        <begin position="65"/>
        <end position="142"/>
    </location>
</feature>
<reference evidence="3" key="1">
    <citation type="journal article" date="2021" name="PeerJ">
        <title>Extensive microbial diversity within the chicken gut microbiome revealed by metagenomics and culture.</title>
        <authorList>
            <person name="Gilroy R."/>
            <person name="Ravi A."/>
            <person name="Getino M."/>
            <person name="Pursley I."/>
            <person name="Horton D.L."/>
            <person name="Alikhan N.F."/>
            <person name="Baker D."/>
            <person name="Gharbi K."/>
            <person name="Hall N."/>
            <person name="Watson M."/>
            <person name="Adriaenssens E.M."/>
            <person name="Foster-Nyarko E."/>
            <person name="Jarju S."/>
            <person name="Secka A."/>
            <person name="Antonio M."/>
            <person name="Oren A."/>
            <person name="Chaudhuri R.R."/>
            <person name="La Ragione R."/>
            <person name="Hildebrand F."/>
            <person name="Pallen M.J."/>
        </authorList>
    </citation>
    <scope>NUCLEOTIDE SEQUENCE</scope>
    <source>
        <strain evidence="3">1719</strain>
    </source>
</reference>
<protein>
    <submittedName>
        <fullName evidence="3">T9SS type A sorting domain-containing protein</fullName>
    </submittedName>
</protein>
<accession>A0A9D2AXF2</accession>
<reference evidence="3" key="2">
    <citation type="submission" date="2021-04" db="EMBL/GenBank/DDBJ databases">
        <authorList>
            <person name="Gilroy R."/>
        </authorList>
    </citation>
    <scope>NUCLEOTIDE SEQUENCE</scope>
    <source>
        <strain evidence="3">1719</strain>
    </source>
</reference>
<gene>
    <name evidence="3" type="ORF">H9853_02050</name>
</gene>
<dbReference type="EMBL" id="DXEZ01000058">
    <property type="protein sequence ID" value="HIX53782.1"/>
    <property type="molecule type" value="Genomic_DNA"/>
</dbReference>
<feature type="signal peptide" evidence="1">
    <location>
        <begin position="1"/>
        <end position="29"/>
    </location>
</feature>
<feature type="chain" id="PRO_5039236456" evidence="1">
    <location>
        <begin position="30"/>
        <end position="151"/>
    </location>
</feature>
<keyword evidence="1" id="KW-0732">Signal</keyword>
<sequence length="151" mass="16484">MKNFKWSYSFVKKGAVAMAACFALNMAVANDWNSASALSSTSTSMLAVDASSQPKAKNITNVKVFHNPIANQISVAFKLAQSSEVNIRIMDALGSEVMNLMQGSLEEGVQNLLFDLNSNLSEGFYFVRITSGTEVIIKRVSIRKTSDNQSF</sequence>
<evidence type="ECO:0000313" key="4">
    <source>
        <dbReference type="Proteomes" id="UP000824156"/>
    </source>
</evidence>
<evidence type="ECO:0000256" key="1">
    <source>
        <dbReference type="SAM" id="SignalP"/>
    </source>
</evidence>
<evidence type="ECO:0000313" key="3">
    <source>
        <dbReference type="EMBL" id="HIX53782.1"/>
    </source>
</evidence>
<dbReference type="Gene3D" id="2.60.40.4070">
    <property type="match status" value="1"/>
</dbReference>
<dbReference type="Proteomes" id="UP000824156">
    <property type="component" value="Unassembled WGS sequence"/>
</dbReference>
<comment type="caution">
    <text evidence="3">The sequence shown here is derived from an EMBL/GenBank/DDBJ whole genome shotgun (WGS) entry which is preliminary data.</text>
</comment>